<dbReference type="InterPro" id="IPR052661">
    <property type="entry name" value="Ras-like_GTPase_Reg"/>
</dbReference>
<dbReference type="Gene3D" id="3.40.50.300">
    <property type="entry name" value="P-loop containing nucleotide triphosphate hydrolases"/>
    <property type="match status" value="1"/>
</dbReference>
<sequence length="165" mass="18828">MHLIKLAVLGSAGSGKTSLIRQFVRHDLNDCKQKLRESDGENHVQKFYYPTVIVDDRVYEVQIADLPPLQHFPKDTLEEWNTCRGYGLRQATAFLLVFDASSQESFSYVRQIRDQILQYKDDPVILVAGNKQDLLFEAQAQADQQRNHPVVNGQLSINRQNSVIG</sequence>
<dbReference type="PROSITE" id="PS51421">
    <property type="entry name" value="RAS"/>
    <property type="match status" value="1"/>
</dbReference>
<dbReference type="AlphaFoldDB" id="A0A915ICS0"/>
<dbReference type="Pfam" id="PF00071">
    <property type="entry name" value="Ras"/>
    <property type="match status" value="1"/>
</dbReference>
<accession>A0A915ICS0</accession>
<dbReference type="OMA" id="GMHEQIC"/>
<proteinExistence type="predicted"/>
<organism evidence="1 2">
    <name type="scientific">Romanomermis culicivorax</name>
    <name type="common">Nematode worm</name>
    <dbReference type="NCBI Taxonomy" id="13658"/>
    <lineage>
        <taxon>Eukaryota</taxon>
        <taxon>Metazoa</taxon>
        <taxon>Ecdysozoa</taxon>
        <taxon>Nematoda</taxon>
        <taxon>Enoplea</taxon>
        <taxon>Dorylaimia</taxon>
        <taxon>Mermithida</taxon>
        <taxon>Mermithoidea</taxon>
        <taxon>Mermithidae</taxon>
        <taxon>Romanomermis</taxon>
    </lineage>
</organism>
<name>A0A915ICS0_ROMCU</name>
<protein>
    <submittedName>
        <fullName evidence="2">Uncharacterized protein</fullName>
    </submittedName>
</protein>
<dbReference type="PRINTS" id="PR00449">
    <property type="entry name" value="RASTRNSFRMNG"/>
</dbReference>
<dbReference type="PANTHER" id="PTHR46350">
    <property type="entry name" value="RAS LIKE FAMILY 10 MEMBER B-RELATED"/>
    <property type="match status" value="1"/>
</dbReference>
<reference evidence="2" key="1">
    <citation type="submission" date="2022-11" db="UniProtKB">
        <authorList>
            <consortium name="WormBaseParasite"/>
        </authorList>
    </citation>
    <scope>IDENTIFICATION</scope>
</reference>
<evidence type="ECO:0000313" key="1">
    <source>
        <dbReference type="Proteomes" id="UP000887565"/>
    </source>
</evidence>
<dbReference type="GO" id="GO:0003924">
    <property type="term" value="F:GTPase activity"/>
    <property type="evidence" value="ECO:0007669"/>
    <property type="project" value="InterPro"/>
</dbReference>
<dbReference type="PANTHER" id="PTHR46350:SF2">
    <property type="entry name" value="RAS LIKE FAMILY 10 MEMBER B"/>
    <property type="match status" value="1"/>
</dbReference>
<dbReference type="InterPro" id="IPR027417">
    <property type="entry name" value="P-loop_NTPase"/>
</dbReference>
<dbReference type="InterPro" id="IPR001806">
    <property type="entry name" value="Small_GTPase"/>
</dbReference>
<dbReference type="Proteomes" id="UP000887565">
    <property type="component" value="Unplaced"/>
</dbReference>
<dbReference type="GO" id="GO:0005525">
    <property type="term" value="F:GTP binding"/>
    <property type="evidence" value="ECO:0007669"/>
    <property type="project" value="InterPro"/>
</dbReference>
<dbReference type="SMART" id="SM00173">
    <property type="entry name" value="RAS"/>
    <property type="match status" value="1"/>
</dbReference>
<dbReference type="PROSITE" id="PS51419">
    <property type="entry name" value="RAB"/>
    <property type="match status" value="1"/>
</dbReference>
<keyword evidence="1" id="KW-1185">Reference proteome</keyword>
<dbReference type="WBParaSite" id="nRc.2.0.1.t11984-RA">
    <property type="protein sequence ID" value="nRc.2.0.1.t11984-RA"/>
    <property type="gene ID" value="nRc.2.0.1.g11984"/>
</dbReference>
<evidence type="ECO:0000313" key="2">
    <source>
        <dbReference type="WBParaSite" id="nRc.2.0.1.t11984-RA"/>
    </source>
</evidence>
<dbReference type="SUPFAM" id="SSF52540">
    <property type="entry name" value="P-loop containing nucleoside triphosphate hydrolases"/>
    <property type="match status" value="1"/>
</dbReference>